<organism evidence="8 9">
    <name type="scientific">Thamnocephalis sphaerospora</name>
    <dbReference type="NCBI Taxonomy" id="78915"/>
    <lineage>
        <taxon>Eukaryota</taxon>
        <taxon>Fungi</taxon>
        <taxon>Fungi incertae sedis</taxon>
        <taxon>Zoopagomycota</taxon>
        <taxon>Zoopagomycotina</taxon>
        <taxon>Zoopagomycetes</taxon>
        <taxon>Zoopagales</taxon>
        <taxon>Sigmoideomycetaceae</taxon>
        <taxon>Thamnocephalis</taxon>
    </lineage>
</organism>
<evidence type="ECO:0000259" key="6">
    <source>
        <dbReference type="Pfam" id="PF12430"/>
    </source>
</evidence>
<feature type="transmembrane region" description="Helical" evidence="5">
    <location>
        <begin position="80"/>
        <end position="100"/>
    </location>
</feature>
<proteinExistence type="predicted"/>
<feature type="domain" description="Golgi pH regulator conserved" evidence="7">
    <location>
        <begin position="159"/>
        <end position="220"/>
    </location>
</feature>
<evidence type="ECO:0000256" key="2">
    <source>
        <dbReference type="ARBA" id="ARBA00022692"/>
    </source>
</evidence>
<protein>
    <submittedName>
        <fullName evidence="8">Abscisic acid G-protein coupled receptor-domain-containing protein</fullName>
    </submittedName>
</protein>
<name>A0A4V1IWJ9_9FUNG</name>
<dbReference type="PANTHER" id="PTHR15948">
    <property type="entry name" value="G-PROTEIN COUPLED RECEPTOR 89-RELATED"/>
    <property type="match status" value="1"/>
</dbReference>
<sequence length="490" mass="55887">MAMPDRALLDFSVTLGAQALYFAFGWVFLVNKLFQDYAVDSRRHTTGVQAIFSLTFSLSCGLFQLVIFEITGALTQNSRWLLWKINLGVLLVLVVCVIPFYELYILLGNRGDGFVRRRRLQISFFGWLAAFCVFWKLGDYFPIERALESEQSWLSLTPFMSRVGVLGVTIMAILSGFGAVNSPYTTLFVFLRKVDAADVQATERKITHMVDTIMSKRKRIATAQLRQSGAENASGAKGLMRRMFNAAGRLGGGENVGALKQEVRHYEEFSQRLFLELEELYTELDRIDYASTWKGHYYNVLGYIFSGYCIYKVFMATVNIVFNRIGQTDPITYSLALLGRYIDVEIDVQTWSQQLSFIFVGIMILCSIRGLLIQLMKFFRASVSSISPENTVLFLAQIMGMYFLSSVLLMRMSLPAEYRQVEIITGVLSTIEFNFYHRWFDVIFLVSALLSSIFLFFLHQHFTGAVPGAAANAYDASRLRIHEVYDKKHY</sequence>
<feature type="transmembrane region" description="Helical" evidence="5">
    <location>
        <begin position="120"/>
        <end position="138"/>
    </location>
</feature>
<evidence type="ECO:0000256" key="4">
    <source>
        <dbReference type="ARBA" id="ARBA00023136"/>
    </source>
</evidence>
<reference evidence="9" key="1">
    <citation type="journal article" date="2018" name="Nat. Microbiol.">
        <title>Leveraging single-cell genomics to expand the fungal tree of life.</title>
        <authorList>
            <person name="Ahrendt S.R."/>
            <person name="Quandt C.A."/>
            <person name="Ciobanu D."/>
            <person name="Clum A."/>
            <person name="Salamov A."/>
            <person name="Andreopoulos B."/>
            <person name="Cheng J.F."/>
            <person name="Woyke T."/>
            <person name="Pelin A."/>
            <person name="Henrissat B."/>
            <person name="Reynolds N.K."/>
            <person name="Benny G.L."/>
            <person name="Smith M.E."/>
            <person name="James T.Y."/>
            <person name="Grigoriev I.V."/>
        </authorList>
    </citation>
    <scope>NUCLEOTIDE SEQUENCE [LARGE SCALE GENOMIC DNA]</scope>
    <source>
        <strain evidence="9">RSA 1356</strain>
    </source>
</reference>
<evidence type="ECO:0000259" key="7">
    <source>
        <dbReference type="Pfam" id="PF12537"/>
    </source>
</evidence>
<dbReference type="PANTHER" id="PTHR15948:SF0">
    <property type="entry name" value="GOLGI PH REGULATOR A-RELATED"/>
    <property type="match status" value="1"/>
</dbReference>
<evidence type="ECO:0000256" key="1">
    <source>
        <dbReference type="ARBA" id="ARBA00004141"/>
    </source>
</evidence>
<dbReference type="STRING" id="78915.A0A4V1IWJ9"/>
<keyword evidence="4 5" id="KW-0472">Membrane</keyword>
<keyword evidence="2 5" id="KW-0812">Transmembrane</keyword>
<dbReference type="Proteomes" id="UP000271241">
    <property type="component" value="Unassembled WGS sequence"/>
</dbReference>
<feature type="transmembrane region" description="Helical" evidence="5">
    <location>
        <begin position="7"/>
        <end position="29"/>
    </location>
</feature>
<dbReference type="AlphaFoldDB" id="A0A4V1IWJ9"/>
<dbReference type="InterPro" id="IPR025969">
    <property type="entry name" value="ABA_GPCR_dom"/>
</dbReference>
<dbReference type="Pfam" id="PF12430">
    <property type="entry name" value="ABA_GPCR"/>
    <property type="match status" value="1"/>
</dbReference>
<feature type="transmembrane region" description="Helical" evidence="5">
    <location>
        <begin position="49"/>
        <end position="68"/>
    </location>
</feature>
<comment type="subcellular location">
    <subcellularLocation>
        <location evidence="1">Membrane</location>
        <topology evidence="1">Multi-pass membrane protein</topology>
    </subcellularLocation>
</comment>
<gene>
    <name evidence="8" type="ORF">THASP1DRAFT_30365</name>
</gene>
<keyword evidence="9" id="KW-1185">Reference proteome</keyword>
<feature type="transmembrane region" description="Helical" evidence="5">
    <location>
        <begin position="391"/>
        <end position="410"/>
    </location>
</feature>
<feature type="domain" description="Abscisic acid G-protein coupled receptor-like" evidence="6">
    <location>
        <begin position="289"/>
        <end position="459"/>
    </location>
</feature>
<feature type="transmembrane region" description="Helical" evidence="5">
    <location>
        <begin position="300"/>
        <end position="322"/>
    </location>
</feature>
<evidence type="ECO:0000313" key="9">
    <source>
        <dbReference type="Proteomes" id="UP000271241"/>
    </source>
</evidence>
<dbReference type="GO" id="GO:0016020">
    <property type="term" value="C:membrane"/>
    <property type="evidence" value="ECO:0007669"/>
    <property type="project" value="UniProtKB-SubCell"/>
</dbReference>
<evidence type="ECO:0000313" key="8">
    <source>
        <dbReference type="EMBL" id="RKP07819.1"/>
    </source>
</evidence>
<evidence type="ECO:0000256" key="5">
    <source>
        <dbReference type="SAM" id="Phobius"/>
    </source>
</evidence>
<feature type="transmembrane region" description="Helical" evidence="5">
    <location>
        <begin position="159"/>
        <end position="180"/>
    </location>
</feature>
<dbReference type="InterPro" id="IPR015672">
    <property type="entry name" value="GPHR/GTG"/>
</dbReference>
<dbReference type="EMBL" id="KZ992669">
    <property type="protein sequence ID" value="RKP07819.1"/>
    <property type="molecule type" value="Genomic_DNA"/>
</dbReference>
<dbReference type="OrthoDB" id="264392at2759"/>
<evidence type="ECO:0000256" key="3">
    <source>
        <dbReference type="ARBA" id="ARBA00022989"/>
    </source>
</evidence>
<feature type="transmembrane region" description="Helical" evidence="5">
    <location>
        <begin position="439"/>
        <end position="458"/>
    </location>
</feature>
<accession>A0A4V1IWJ9</accession>
<keyword evidence="3 5" id="KW-1133">Transmembrane helix</keyword>
<feature type="transmembrane region" description="Helical" evidence="5">
    <location>
        <begin position="357"/>
        <end position="379"/>
    </location>
</feature>
<keyword evidence="8" id="KW-0675">Receptor</keyword>
<dbReference type="Pfam" id="PF12537">
    <property type="entry name" value="GPHR_N"/>
    <property type="match status" value="1"/>
</dbReference>
<dbReference type="InterPro" id="IPR022535">
    <property type="entry name" value="Golgi_pH-regulator_cons_dom"/>
</dbReference>